<dbReference type="GO" id="GO:0016787">
    <property type="term" value="F:hydrolase activity"/>
    <property type="evidence" value="ECO:0007669"/>
    <property type="project" value="UniProtKB-KW"/>
</dbReference>
<keyword evidence="1" id="KW-0233">DNA recombination</keyword>
<feature type="domain" description="DNA helicase Pif1-like DEAD-box helicase" evidence="3">
    <location>
        <begin position="506"/>
        <end position="627"/>
    </location>
</feature>
<feature type="region of interest" description="Disordered" evidence="2">
    <location>
        <begin position="1"/>
        <end position="50"/>
    </location>
</feature>
<dbReference type="AlphaFoldDB" id="A0A1D6P0W4"/>
<keyword evidence="1" id="KW-0067">ATP-binding</keyword>
<dbReference type="GO" id="GO:0005524">
    <property type="term" value="F:ATP binding"/>
    <property type="evidence" value="ECO:0007669"/>
    <property type="project" value="UniProtKB-KW"/>
</dbReference>
<accession>A0A1D6P0W4</accession>
<evidence type="ECO:0000259" key="4">
    <source>
        <dbReference type="Pfam" id="PF14214"/>
    </source>
</evidence>
<dbReference type="InterPro" id="IPR025476">
    <property type="entry name" value="Helitron_helicase-like"/>
</dbReference>
<keyword evidence="1" id="KW-0378">Hydrolase</keyword>
<keyword evidence="1" id="KW-0227">DNA damage</keyword>
<evidence type="ECO:0000256" key="2">
    <source>
        <dbReference type="SAM" id="MobiDB-lite"/>
    </source>
</evidence>
<name>A0A1D6P0W4_MAIZE</name>
<feature type="compositionally biased region" description="Basic and acidic residues" evidence="2">
    <location>
        <begin position="28"/>
        <end position="37"/>
    </location>
</feature>
<evidence type="ECO:0000313" key="5">
    <source>
        <dbReference type="EMBL" id="AQL03721.1"/>
    </source>
</evidence>
<dbReference type="Pfam" id="PF14214">
    <property type="entry name" value="Helitron_like_N"/>
    <property type="match status" value="1"/>
</dbReference>
<dbReference type="InParanoid" id="A0A1D6P0W4"/>
<evidence type="ECO:0000259" key="3">
    <source>
        <dbReference type="Pfam" id="PF05970"/>
    </source>
</evidence>
<feature type="domain" description="Helitron helicase-like" evidence="4">
    <location>
        <begin position="316"/>
        <end position="353"/>
    </location>
</feature>
<reference evidence="5" key="1">
    <citation type="submission" date="2015-12" db="EMBL/GenBank/DDBJ databases">
        <title>Update maize B73 reference genome by single molecule sequencing technologies.</title>
        <authorList>
            <consortium name="Maize Genome Sequencing Project"/>
            <person name="Ware D."/>
        </authorList>
    </citation>
    <scope>NUCLEOTIDE SEQUENCE</scope>
    <source>
        <tissue evidence="5">Seedling</tissue>
    </source>
</reference>
<gene>
    <name evidence="5" type="ORF">ZEAMMB73_Zm00001d046104</name>
</gene>
<evidence type="ECO:0000256" key="1">
    <source>
        <dbReference type="RuleBase" id="RU363044"/>
    </source>
</evidence>
<dbReference type="EMBL" id="CM000785">
    <property type="protein sequence ID" value="AQL03721.1"/>
    <property type="molecule type" value="Genomic_DNA"/>
</dbReference>
<dbReference type="InterPro" id="IPR027417">
    <property type="entry name" value="P-loop_NTPase"/>
</dbReference>
<dbReference type="GO" id="GO:0000723">
    <property type="term" value="P:telomere maintenance"/>
    <property type="evidence" value="ECO:0007669"/>
    <property type="project" value="InterPro"/>
</dbReference>
<dbReference type="Pfam" id="PF05970">
    <property type="entry name" value="PIF1"/>
    <property type="match status" value="1"/>
</dbReference>
<dbReference type="Gene3D" id="3.40.50.300">
    <property type="entry name" value="P-loop containing nucleotide triphosphate hydrolases"/>
    <property type="match status" value="1"/>
</dbReference>
<keyword evidence="1" id="KW-0347">Helicase</keyword>
<keyword evidence="1" id="KW-0547">Nucleotide-binding</keyword>
<dbReference type="STRING" id="4577.A0A1D6P0W4"/>
<dbReference type="PANTHER" id="PTHR10492:SF92">
    <property type="entry name" value="ATP-DEPENDENT DNA HELICASE"/>
    <property type="match status" value="1"/>
</dbReference>
<dbReference type="InterPro" id="IPR010285">
    <property type="entry name" value="DNA_helicase_pif1-like_DEAD"/>
</dbReference>
<feature type="compositionally biased region" description="Polar residues" evidence="2">
    <location>
        <begin position="38"/>
        <end position="47"/>
    </location>
</feature>
<dbReference type="EC" id="5.6.2.3" evidence="1"/>
<dbReference type="SUPFAM" id="SSF52540">
    <property type="entry name" value="P-loop containing nucleoside triphosphate hydrolases"/>
    <property type="match status" value="1"/>
</dbReference>
<proteinExistence type="inferred from homology"/>
<dbReference type="GO" id="GO:0006281">
    <property type="term" value="P:DNA repair"/>
    <property type="evidence" value="ECO:0007669"/>
    <property type="project" value="UniProtKB-KW"/>
</dbReference>
<sequence>MESDGDNEIDHLTTFEIDNNVPATNSDKMTEGVDVGKQHQTTSTITTNEDDDEIVLFKEDDDEEEGYLFAGQDGESGEDIEIDETQDAFTVNPDVPDLYDKVYSNITEETHLLSIVADCDYCKAKKFQYEPPGFCCRNGLINLATFETPLQLRRLWESADADVRHFRDNIRFFNGHFSFTSLYCCLDSMTTNMDCGIYTFHAHGMMYHNARSFDREAGAEHKLLELYFYDDDPSLEHRYPKCRQQQLEKDKGVIKQLVEILKGNPYSEHLRSMGHVDNVEDYHIALILDQTLNQKLYNAPITSEVAAIWIDGSERREELKKRLTKQNILGKVQAYIYVVEFQKRGLPHAHFLLIMQRKYKRTCPEQYDLLISAEIPDKKKYPQLYKMVIKHMMHCGVLNPKCPCTKGADRSMLTAYFEANRLHEETWGILYRDFSEWYTLQQGNVWQRRKRNMGGQSMGKDIKTFPLPAIIDRYDNSHGTDREIYEEESIEPTIEDIAMIETLNEEQSFTKQSGTTKFLQKPSLIIWDEASMTKRQAIEALDNSMRDIMGQPGLPFGGKTVVFGGDFRQVLPIVCKGSRAQIVAASLQSSYLWESMCHLKLVQNMRAQSDPLFAEYLLHIGDGIDESNNDGDVRLPDEVCVPYTGNDRDLDSLIDDIYPNLNETMSNTSYITSRAILSTQNDWVDMINMRMIDRFQGE</sequence>
<dbReference type="GO" id="GO:0043139">
    <property type="term" value="F:5'-3' DNA helicase activity"/>
    <property type="evidence" value="ECO:0007669"/>
    <property type="project" value="UniProtKB-EC"/>
</dbReference>
<comment type="catalytic activity">
    <reaction evidence="1">
        <text>ATP + H2O = ADP + phosphate + H(+)</text>
        <dbReference type="Rhea" id="RHEA:13065"/>
        <dbReference type="ChEBI" id="CHEBI:15377"/>
        <dbReference type="ChEBI" id="CHEBI:15378"/>
        <dbReference type="ChEBI" id="CHEBI:30616"/>
        <dbReference type="ChEBI" id="CHEBI:43474"/>
        <dbReference type="ChEBI" id="CHEBI:456216"/>
        <dbReference type="EC" id="5.6.2.3"/>
    </reaction>
</comment>
<protein>
    <recommendedName>
        <fullName evidence="1">ATP-dependent DNA helicase</fullName>
        <ecNumber evidence="1">5.6.2.3</ecNumber>
    </recommendedName>
</protein>
<dbReference type="GO" id="GO:0006310">
    <property type="term" value="P:DNA recombination"/>
    <property type="evidence" value="ECO:0007669"/>
    <property type="project" value="UniProtKB-KW"/>
</dbReference>
<keyword evidence="1" id="KW-0234">DNA repair</keyword>
<dbReference type="PANTHER" id="PTHR10492">
    <property type="match status" value="1"/>
</dbReference>
<organism evidence="5">
    <name type="scientific">Zea mays</name>
    <name type="common">Maize</name>
    <dbReference type="NCBI Taxonomy" id="4577"/>
    <lineage>
        <taxon>Eukaryota</taxon>
        <taxon>Viridiplantae</taxon>
        <taxon>Streptophyta</taxon>
        <taxon>Embryophyta</taxon>
        <taxon>Tracheophyta</taxon>
        <taxon>Spermatophyta</taxon>
        <taxon>Magnoliopsida</taxon>
        <taxon>Liliopsida</taxon>
        <taxon>Poales</taxon>
        <taxon>Poaceae</taxon>
        <taxon>PACMAD clade</taxon>
        <taxon>Panicoideae</taxon>
        <taxon>Andropogonodae</taxon>
        <taxon>Andropogoneae</taxon>
        <taxon>Tripsacinae</taxon>
        <taxon>Zea</taxon>
    </lineage>
</organism>
<comment type="cofactor">
    <cofactor evidence="1">
        <name>Mg(2+)</name>
        <dbReference type="ChEBI" id="CHEBI:18420"/>
    </cofactor>
</comment>
<comment type="similarity">
    <text evidence="1">Belongs to the helicase family.</text>
</comment>